<feature type="signal peptide" evidence="1">
    <location>
        <begin position="1"/>
        <end position="32"/>
    </location>
</feature>
<reference evidence="2 3" key="1">
    <citation type="submission" date="2023-04" db="EMBL/GenBank/DDBJ databases">
        <title>Streptomyces chengmaiensis sp. nov. isolated from the stem of mangrove plant in Hainan.</title>
        <authorList>
            <person name="Huang X."/>
            <person name="Zhou S."/>
            <person name="Chu X."/>
            <person name="Xie Y."/>
            <person name="Lin Y."/>
        </authorList>
    </citation>
    <scope>NUCLEOTIDE SEQUENCE [LARGE SCALE GENOMIC DNA]</scope>
    <source>
        <strain evidence="2 3">HNM0663</strain>
    </source>
</reference>
<protein>
    <recommendedName>
        <fullName evidence="4">Secreted protein</fullName>
    </recommendedName>
</protein>
<sequence>MDTSRKQPLGALAAVTAAATAALALAAAPASAAPSEWTVGPASPAAFTALSADTVLSVNGFQVTCPTAAAAGELFDATGNPAHVGDIAEASFGAESQPCASPVGSVTPIADTDPAWRVQAVTHQAETGVTTGFIEGISAHLSIVTCDFDVTGEVAVTYDNATGTLSISNDDTRLLTVSNATPGCIALVEDGDHPTFTGSYVLDADGQHPTITGA</sequence>
<keyword evidence="1" id="KW-0732">Signal</keyword>
<dbReference type="EMBL" id="JARWBG010000049">
    <property type="protein sequence ID" value="MDH2392826.1"/>
    <property type="molecule type" value="Genomic_DNA"/>
</dbReference>
<evidence type="ECO:0008006" key="4">
    <source>
        <dbReference type="Google" id="ProtNLM"/>
    </source>
</evidence>
<evidence type="ECO:0000313" key="3">
    <source>
        <dbReference type="Proteomes" id="UP001223144"/>
    </source>
</evidence>
<gene>
    <name evidence="2" type="ORF">QCN29_29405</name>
</gene>
<accession>A0ABT6HVS9</accession>
<evidence type="ECO:0000256" key="1">
    <source>
        <dbReference type="SAM" id="SignalP"/>
    </source>
</evidence>
<dbReference type="Proteomes" id="UP001223144">
    <property type="component" value="Unassembled WGS sequence"/>
</dbReference>
<name>A0ABT6HVS9_9ACTN</name>
<comment type="caution">
    <text evidence="2">The sequence shown here is derived from an EMBL/GenBank/DDBJ whole genome shotgun (WGS) entry which is preliminary data.</text>
</comment>
<dbReference type="RefSeq" id="WP_279931975.1">
    <property type="nucleotide sequence ID" value="NZ_JARWBG010000049.1"/>
</dbReference>
<keyword evidence="3" id="KW-1185">Reference proteome</keyword>
<dbReference type="PROSITE" id="PS51318">
    <property type="entry name" value="TAT"/>
    <property type="match status" value="1"/>
</dbReference>
<proteinExistence type="predicted"/>
<organism evidence="2 3">
    <name type="scientific">Streptomyces chengmaiensis</name>
    <dbReference type="NCBI Taxonomy" id="3040919"/>
    <lineage>
        <taxon>Bacteria</taxon>
        <taxon>Bacillati</taxon>
        <taxon>Actinomycetota</taxon>
        <taxon>Actinomycetes</taxon>
        <taxon>Kitasatosporales</taxon>
        <taxon>Streptomycetaceae</taxon>
        <taxon>Streptomyces</taxon>
    </lineage>
</organism>
<feature type="chain" id="PRO_5045722475" description="Secreted protein" evidence="1">
    <location>
        <begin position="33"/>
        <end position="214"/>
    </location>
</feature>
<evidence type="ECO:0000313" key="2">
    <source>
        <dbReference type="EMBL" id="MDH2392826.1"/>
    </source>
</evidence>
<dbReference type="InterPro" id="IPR006311">
    <property type="entry name" value="TAT_signal"/>
</dbReference>